<accession>A0A8T8HY11</accession>
<evidence type="ECO:0000259" key="1">
    <source>
        <dbReference type="Pfam" id="PF06974"/>
    </source>
</evidence>
<reference evidence="2" key="1">
    <citation type="submission" date="2021-04" db="EMBL/GenBank/DDBJ databases">
        <title>Saccharothrix algeriensis WGS.</title>
        <authorList>
            <person name="Stuskova K."/>
            <person name="Hakalova E."/>
            <person name="Tebbal A.B."/>
            <person name="Eichmeier A."/>
        </authorList>
    </citation>
    <scope>NUCLEOTIDE SEQUENCE</scope>
    <source>
        <strain evidence="2">NRRL B-24137</strain>
    </source>
</reference>
<evidence type="ECO:0000313" key="3">
    <source>
        <dbReference type="Proteomes" id="UP000671828"/>
    </source>
</evidence>
<evidence type="ECO:0000313" key="2">
    <source>
        <dbReference type="EMBL" id="QTR03386.1"/>
    </source>
</evidence>
<dbReference type="EMBL" id="CP072788">
    <property type="protein sequence ID" value="QTR03386.1"/>
    <property type="molecule type" value="Genomic_DNA"/>
</dbReference>
<dbReference type="Pfam" id="PF06974">
    <property type="entry name" value="WS_DGAT_C"/>
    <property type="match status" value="1"/>
</dbReference>
<feature type="non-terminal residue" evidence="2">
    <location>
        <position position="264"/>
    </location>
</feature>
<gene>
    <name evidence="2" type="ORF">J7S33_31485</name>
</gene>
<name>A0A8T8HY11_9PSEU</name>
<sequence>MAPGDRSRPETPPADPLTDRVLSFARTTLVPPVPASPLLRERSRAMRFDALEVPAEALKAAGRAGGGTLNDAFVAALMGAFERYHRAFGVELAALPLVVPISVRGRADLPAGNRLASTRLAMPVAGPGPAERVAESRRRVARVRTPATLRALDLLSRPITPLPGPLVRLVFTGMFRGNDLIATNFRGLPGGLSLAGARVLGITPFPPLLRGATSIALTTYGGTCHIGATLDTGAFTAPAAFAACLREGFAEVLALAPRHAATPR</sequence>
<protein>
    <submittedName>
        <fullName evidence="2">DUF1298 domain-containing protein</fullName>
    </submittedName>
</protein>
<dbReference type="AlphaFoldDB" id="A0A8T8HY11"/>
<organism evidence="2 3">
    <name type="scientific">Saccharothrix algeriensis</name>
    <dbReference type="NCBI Taxonomy" id="173560"/>
    <lineage>
        <taxon>Bacteria</taxon>
        <taxon>Bacillati</taxon>
        <taxon>Actinomycetota</taxon>
        <taxon>Actinomycetes</taxon>
        <taxon>Pseudonocardiales</taxon>
        <taxon>Pseudonocardiaceae</taxon>
        <taxon>Saccharothrix</taxon>
    </lineage>
</organism>
<dbReference type="InterPro" id="IPR009721">
    <property type="entry name" value="O-acyltransferase_WSD1_C"/>
</dbReference>
<proteinExistence type="predicted"/>
<dbReference type="Proteomes" id="UP000671828">
    <property type="component" value="Chromosome"/>
</dbReference>
<feature type="domain" description="O-acyltransferase WSD1 C-terminal" evidence="1">
    <location>
        <begin position="112"/>
        <end position="251"/>
    </location>
</feature>